<dbReference type="Gene3D" id="3.40.1350.10">
    <property type="match status" value="1"/>
</dbReference>
<dbReference type="Gene3D" id="3.40.525.10">
    <property type="entry name" value="CRAL-TRIO lipid binding domain"/>
    <property type="match status" value="1"/>
</dbReference>
<evidence type="ECO:0000256" key="2">
    <source>
        <dbReference type="ARBA" id="ARBA00012573"/>
    </source>
</evidence>
<dbReference type="CDD" id="cd22363">
    <property type="entry name" value="tRNA-intron_lyase_C"/>
    <property type="match status" value="1"/>
</dbReference>
<dbReference type="SUPFAM" id="SSF46938">
    <property type="entry name" value="CRAL/TRIO N-terminal domain"/>
    <property type="match status" value="1"/>
</dbReference>
<comment type="caution">
    <text evidence="6">The sequence shown here is derived from an EMBL/GenBank/DDBJ whole genome shotgun (WGS) entry which is preliminary data.</text>
</comment>
<reference evidence="6 7" key="1">
    <citation type="journal article" date="2024" name="Nat. Commun.">
        <title>Phylogenomics reveals the evolutionary origins of lichenization in chlorophyte algae.</title>
        <authorList>
            <person name="Puginier C."/>
            <person name="Libourel C."/>
            <person name="Otte J."/>
            <person name="Skaloud P."/>
            <person name="Haon M."/>
            <person name="Grisel S."/>
            <person name="Petersen M."/>
            <person name="Berrin J.G."/>
            <person name="Delaux P.M."/>
            <person name="Dal Grande F."/>
            <person name="Keller J."/>
        </authorList>
    </citation>
    <scope>NUCLEOTIDE SEQUENCE [LARGE SCALE GENOMIC DNA]</scope>
    <source>
        <strain evidence="6 7">SAG 2523</strain>
    </source>
</reference>
<dbReference type="Pfam" id="PF00650">
    <property type="entry name" value="CRAL_TRIO"/>
    <property type="match status" value="1"/>
</dbReference>
<organism evidence="6 7">
    <name type="scientific">Apatococcus fuscideae</name>
    <dbReference type="NCBI Taxonomy" id="2026836"/>
    <lineage>
        <taxon>Eukaryota</taxon>
        <taxon>Viridiplantae</taxon>
        <taxon>Chlorophyta</taxon>
        <taxon>core chlorophytes</taxon>
        <taxon>Trebouxiophyceae</taxon>
        <taxon>Chlorellales</taxon>
        <taxon>Chlorellaceae</taxon>
        <taxon>Apatococcus</taxon>
    </lineage>
</organism>
<dbReference type="GO" id="GO:0006388">
    <property type="term" value="P:tRNA splicing, via endonucleolytic cleavage and ligation"/>
    <property type="evidence" value="ECO:0007669"/>
    <property type="project" value="InterPro"/>
</dbReference>
<protein>
    <recommendedName>
        <fullName evidence="2">tRNA-intron lyase</fullName>
        <ecNumber evidence="2">4.6.1.16</ecNumber>
    </recommendedName>
</protein>
<dbReference type="EC" id="4.6.1.16" evidence="2"/>
<evidence type="ECO:0000313" key="7">
    <source>
        <dbReference type="Proteomes" id="UP001485043"/>
    </source>
</evidence>
<dbReference type="EMBL" id="JALJOV010000450">
    <property type="protein sequence ID" value="KAK9863607.1"/>
    <property type="molecule type" value="Genomic_DNA"/>
</dbReference>
<dbReference type="InterPro" id="IPR059049">
    <property type="entry name" value="TSEN34_N"/>
</dbReference>
<keyword evidence="7" id="KW-1185">Reference proteome</keyword>
<dbReference type="SUPFAM" id="SSF52087">
    <property type="entry name" value="CRAL/TRIO domain"/>
    <property type="match status" value="1"/>
</dbReference>
<feature type="compositionally biased region" description="Polar residues" evidence="4">
    <location>
        <begin position="303"/>
        <end position="321"/>
    </location>
</feature>
<sequence>MFWGSGKVEHTSESKQKALQELRSRLAATQIHQQLVSGHEPGVSTSSDIDDGTLTRWLVAEDWSATKAFQRLCSHAPWRASTFPQGRIQENDIQSELQAKKAFLQGTDKQGRAVAIVKGSKHSKINRNLEECKRLICYCLDGAIDRCDLSKNPTGKVVAIFDLRGISNDAMDTSALHAVFDLMQNHYPERLGMLWMYEASFFFNSIWKVVSPFIDTATKAKIRFIGKEGQAELQSIIDASVLPKDLGGQAELIPIQDMVAQMNRNNQREAPPAHSASAESGSPVPSSSPAGAQYSREDGNRAAAQNGQSPQLNTGYVSQEAQPAPHGSIPPAERLPERMVPAQQAAAPVQPQAAHAAMQDMSLQSPTNRVLAADAAASSRGSDTRGAAAHHTSTGSDPVLLGEWLLGALKMSSHDAPGDLATSSAGSLQKSLVQCSRVDKKQYIWTAQGAKRIRKDHKVMGSMVGGISRFCQQSSLKGLPLQLSDEESHCGFSEGWAQDFHVCPKPAGTNVRAATCMDSSTSSDDDEGGLHRQKAACDLSWLRRLAVTESTITILPKQLDSKPTMDLAQANLECTSLPRQVYQDLHKKGYSITHGSKFGADYLLYPGDPTLYHAQFCTRLMEPCQPVGPISIAAASRGSHIALEDLDKKPSFIATDSQQC</sequence>
<dbReference type="InterPro" id="IPR036273">
    <property type="entry name" value="CRAL/TRIO_N_dom_sf"/>
</dbReference>
<dbReference type="InterPro" id="IPR036865">
    <property type="entry name" value="CRAL-TRIO_dom_sf"/>
</dbReference>
<feature type="compositionally biased region" description="Low complexity" evidence="4">
    <location>
        <begin position="373"/>
        <end position="389"/>
    </location>
</feature>
<name>A0AAW1T1I7_9CHLO</name>
<evidence type="ECO:0000256" key="4">
    <source>
        <dbReference type="SAM" id="MobiDB-lite"/>
    </source>
</evidence>
<dbReference type="SMART" id="SM00516">
    <property type="entry name" value="SEC14"/>
    <property type="match status" value="1"/>
</dbReference>
<dbReference type="GO" id="GO:0003676">
    <property type="term" value="F:nucleic acid binding"/>
    <property type="evidence" value="ECO:0007669"/>
    <property type="project" value="InterPro"/>
</dbReference>
<dbReference type="PROSITE" id="PS50191">
    <property type="entry name" value="CRAL_TRIO"/>
    <property type="match status" value="1"/>
</dbReference>
<dbReference type="PANTHER" id="PTHR46277">
    <property type="entry name" value="OS03G0850700 PROTEIN"/>
    <property type="match status" value="1"/>
</dbReference>
<evidence type="ECO:0000313" key="6">
    <source>
        <dbReference type="EMBL" id="KAK9863607.1"/>
    </source>
</evidence>
<comment type="similarity">
    <text evidence="1">Belongs to the tRNA-intron endonuclease family.</text>
</comment>
<comment type="catalytic activity">
    <reaction evidence="3">
        <text>pretRNA = a 3'-half-tRNA molecule with a 5'-OH end + a 5'-half-tRNA molecule with a 2',3'-cyclic phosphate end + an intron with a 2',3'-cyclic phosphate and a 5'-hydroxyl terminus.</text>
        <dbReference type="EC" id="4.6.1.16"/>
    </reaction>
</comment>
<dbReference type="InterPro" id="IPR001251">
    <property type="entry name" value="CRAL-TRIO_dom"/>
</dbReference>
<dbReference type="InterPro" id="IPR006677">
    <property type="entry name" value="tRNA_intron_Endonuc_cat-like"/>
</dbReference>
<dbReference type="PANTHER" id="PTHR46277:SF3">
    <property type="entry name" value="BINDING PROTEIN, PUTATIVE-RELATED"/>
    <property type="match status" value="1"/>
</dbReference>
<evidence type="ECO:0000256" key="3">
    <source>
        <dbReference type="ARBA" id="ARBA00034031"/>
    </source>
</evidence>
<evidence type="ECO:0000259" key="5">
    <source>
        <dbReference type="PROSITE" id="PS50191"/>
    </source>
</evidence>
<proteinExistence type="inferred from homology"/>
<accession>A0AAW1T1I7</accession>
<dbReference type="SUPFAM" id="SSF53032">
    <property type="entry name" value="tRNA-intron endonuclease catalytic domain-like"/>
    <property type="match status" value="1"/>
</dbReference>
<dbReference type="InterPro" id="IPR011856">
    <property type="entry name" value="tRNA_endonuc-like_dom_sf"/>
</dbReference>
<dbReference type="Pfam" id="PF26577">
    <property type="entry name" value="TSEN34_N"/>
    <property type="match status" value="1"/>
</dbReference>
<feature type="domain" description="CRAL-TRIO" evidence="5">
    <location>
        <begin position="90"/>
        <end position="254"/>
    </location>
</feature>
<dbReference type="InterPro" id="IPR036167">
    <property type="entry name" value="tRNA_intron_Endo_cat-like_sf"/>
</dbReference>
<feature type="region of interest" description="Disordered" evidence="4">
    <location>
        <begin position="373"/>
        <end position="395"/>
    </location>
</feature>
<dbReference type="CDD" id="cd00170">
    <property type="entry name" value="SEC14"/>
    <property type="match status" value="1"/>
</dbReference>
<evidence type="ECO:0000256" key="1">
    <source>
        <dbReference type="ARBA" id="ARBA00008078"/>
    </source>
</evidence>
<dbReference type="GO" id="GO:0005634">
    <property type="term" value="C:nucleus"/>
    <property type="evidence" value="ECO:0007669"/>
    <property type="project" value="UniProtKB-ARBA"/>
</dbReference>
<feature type="region of interest" description="Disordered" evidence="4">
    <location>
        <begin position="266"/>
        <end position="333"/>
    </location>
</feature>
<feature type="compositionally biased region" description="Low complexity" evidence="4">
    <location>
        <begin position="270"/>
        <end position="292"/>
    </location>
</feature>
<dbReference type="Proteomes" id="UP001485043">
    <property type="component" value="Unassembled WGS sequence"/>
</dbReference>
<dbReference type="AlphaFoldDB" id="A0AAW1T1I7"/>
<dbReference type="GO" id="GO:0000213">
    <property type="term" value="F:tRNA-intron lyase activity"/>
    <property type="evidence" value="ECO:0007669"/>
    <property type="project" value="UniProtKB-EC"/>
</dbReference>
<gene>
    <name evidence="6" type="ORF">WJX84_001947</name>
</gene>
<dbReference type="Pfam" id="PF01974">
    <property type="entry name" value="tRNA_int_endo"/>
    <property type="match status" value="1"/>
</dbReference>